<feature type="chain" id="PRO_5040719324" description="Bacterial lipoprotein (DUF940)" evidence="2">
    <location>
        <begin position="29"/>
        <end position="277"/>
    </location>
</feature>
<keyword evidence="2" id="KW-0732">Signal</keyword>
<gene>
    <name evidence="3" type="ORF">HDF14_001753</name>
</gene>
<dbReference type="Proteomes" id="UP000535182">
    <property type="component" value="Unassembled WGS sequence"/>
</dbReference>
<evidence type="ECO:0000256" key="1">
    <source>
        <dbReference type="SAM" id="MobiDB-lite"/>
    </source>
</evidence>
<organism evidence="3 4">
    <name type="scientific">Tunturiibacter gelidiferens</name>
    <dbReference type="NCBI Taxonomy" id="3069689"/>
    <lineage>
        <taxon>Bacteria</taxon>
        <taxon>Pseudomonadati</taxon>
        <taxon>Acidobacteriota</taxon>
        <taxon>Terriglobia</taxon>
        <taxon>Terriglobales</taxon>
        <taxon>Acidobacteriaceae</taxon>
        <taxon>Tunturiibacter</taxon>
    </lineage>
</organism>
<evidence type="ECO:0000313" key="4">
    <source>
        <dbReference type="Proteomes" id="UP000535182"/>
    </source>
</evidence>
<evidence type="ECO:0000313" key="3">
    <source>
        <dbReference type="EMBL" id="MBB5328147.1"/>
    </source>
</evidence>
<feature type="region of interest" description="Disordered" evidence="1">
    <location>
        <begin position="33"/>
        <end position="67"/>
    </location>
</feature>
<comment type="caution">
    <text evidence="3">The sequence shown here is derived from an EMBL/GenBank/DDBJ whole genome shotgun (WGS) entry which is preliminary data.</text>
</comment>
<dbReference type="EMBL" id="JACHEB010000003">
    <property type="protein sequence ID" value="MBB5328147.1"/>
    <property type="molecule type" value="Genomic_DNA"/>
</dbReference>
<feature type="signal peptide" evidence="2">
    <location>
        <begin position="1"/>
        <end position="28"/>
    </location>
</feature>
<dbReference type="RefSeq" id="WP_183975362.1">
    <property type="nucleotide sequence ID" value="NZ_JACHEB010000003.1"/>
</dbReference>
<dbReference type="AlphaFoldDB" id="A0A9X0U4T5"/>
<accession>A0A9X0U4T5</accession>
<protein>
    <recommendedName>
        <fullName evidence="5">Bacterial lipoprotein (DUF940)</fullName>
    </recommendedName>
</protein>
<feature type="compositionally biased region" description="Polar residues" evidence="1">
    <location>
        <begin position="33"/>
        <end position="55"/>
    </location>
</feature>
<sequence>MKIKLPPYVICATNLFLSLYLFCGNAHGQNNQNSLPDTSATLKTVSDETSSSLSNADYPDAPQAQLASHDATIEDAQGEGQQTKRILGIFPNFRAVSVDVHLPPQTVKEKFLTATQDSFDYSALFIPGIVAGYNQATNDTPEFGQGAAGYGRYYWHAFVDQANENYFVEFIVPVITHEDTRYYTLGTGGFWKRAGYSLSRAVITRNDAGHDTFNISEVVGAGAAAGISNLYYPSRERDFGNTADRWGQNVGIDAATFLVHEFWPDINHALFHKNSTQ</sequence>
<keyword evidence="4" id="KW-1185">Reference proteome</keyword>
<evidence type="ECO:0008006" key="5">
    <source>
        <dbReference type="Google" id="ProtNLM"/>
    </source>
</evidence>
<evidence type="ECO:0000256" key="2">
    <source>
        <dbReference type="SAM" id="SignalP"/>
    </source>
</evidence>
<name>A0A9X0U4T5_9BACT</name>
<reference evidence="3 4" key="1">
    <citation type="submission" date="2020-08" db="EMBL/GenBank/DDBJ databases">
        <title>Genomic Encyclopedia of Type Strains, Phase IV (KMG-V): Genome sequencing to study the core and pangenomes of soil and plant-associated prokaryotes.</title>
        <authorList>
            <person name="Whitman W."/>
        </authorList>
    </citation>
    <scope>NUCLEOTIDE SEQUENCE [LARGE SCALE GENOMIC DNA]</scope>
    <source>
        <strain evidence="3 4">X5P2</strain>
    </source>
</reference>
<proteinExistence type="predicted"/>